<keyword evidence="2" id="KW-0732">Signal</keyword>
<evidence type="ECO:0000313" key="5">
    <source>
        <dbReference type="Proteomes" id="UP001626550"/>
    </source>
</evidence>
<reference evidence="4 5" key="1">
    <citation type="submission" date="2024-11" db="EMBL/GenBank/DDBJ databases">
        <title>Adaptive evolution of stress response genes in parasites aligns with host niche diversity.</title>
        <authorList>
            <person name="Hahn C."/>
            <person name="Resl P."/>
        </authorList>
    </citation>
    <scope>NUCLEOTIDE SEQUENCE [LARGE SCALE GENOMIC DNA]</scope>
    <source>
        <strain evidence="4">EGGRZ-B1_66</strain>
        <tissue evidence="4">Body</tissue>
    </source>
</reference>
<evidence type="ECO:0000313" key="4">
    <source>
        <dbReference type="EMBL" id="KAL3311570.1"/>
    </source>
</evidence>
<dbReference type="Proteomes" id="UP001626550">
    <property type="component" value="Unassembled WGS sequence"/>
</dbReference>
<evidence type="ECO:0000256" key="2">
    <source>
        <dbReference type="SAM" id="SignalP"/>
    </source>
</evidence>
<dbReference type="EMBL" id="JBJKFK010002137">
    <property type="protein sequence ID" value="KAL3311570.1"/>
    <property type="molecule type" value="Genomic_DNA"/>
</dbReference>
<proteinExistence type="predicted"/>
<dbReference type="SUPFAM" id="SSF56436">
    <property type="entry name" value="C-type lectin-like"/>
    <property type="match status" value="1"/>
</dbReference>
<dbReference type="SMART" id="SM00034">
    <property type="entry name" value="CLECT"/>
    <property type="match status" value="1"/>
</dbReference>
<protein>
    <recommendedName>
        <fullName evidence="3">C-type lectin domain-containing protein</fullName>
    </recommendedName>
</protein>
<gene>
    <name evidence="4" type="ORF">Ciccas_009849</name>
</gene>
<accession>A0ABD2PVX3</accession>
<feature type="signal peptide" evidence="2">
    <location>
        <begin position="1"/>
        <end position="17"/>
    </location>
</feature>
<dbReference type="AlphaFoldDB" id="A0ABD2PVX3"/>
<name>A0ABD2PVX3_9PLAT</name>
<organism evidence="4 5">
    <name type="scientific">Cichlidogyrus casuarinus</name>
    <dbReference type="NCBI Taxonomy" id="1844966"/>
    <lineage>
        <taxon>Eukaryota</taxon>
        <taxon>Metazoa</taxon>
        <taxon>Spiralia</taxon>
        <taxon>Lophotrochozoa</taxon>
        <taxon>Platyhelminthes</taxon>
        <taxon>Monogenea</taxon>
        <taxon>Monopisthocotylea</taxon>
        <taxon>Dactylogyridea</taxon>
        <taxon>Ancyrocephalidae</taxon>
        <taxon>Cichlidogyrus</taxon>
    </lineage>
</organism>
<sequence>MSVLLLSLFFGFHIVSAADGGESLQGIELTRGRIGLKLFTYVHGSDKAKMNFTEAQEFCSNNLVISKSTNGSLVKSFDRRKENEASHEFPDASQQQKGQAKTQELVTESNLASIHSQPENTALATWAMNFEVKSFWIGSIITKQVSELGRPIFMMHWTDGSLADFSYLHLPVPELVQDNLMSVGETKCAAIDYRTGHWALHPCNERRFFMCLSSKKLVDTPKTKATAKPLQSVSTSEPMPTGSTAIATEKTTSSNETKSSERFDTFTAEDLRNLLS</sequence>
<keyword evidence="5" id="KW-1185">Reference proteome</keyword>
<feature type="chain" id="PRO_5044821035" description="C-type lectin domain-containing protein" evidence="2">
    <location>
        <begin position="18"/>
        <end position="276"/>
    </location>
</feature>
<dbReference type="InterPro" id="IPR016186">
    <property type="entry name" value="C-type_lectin-like/link_sf"/>
</dbReference>
<evidence type="ECO:0000259" key="3">
    <source>
        <dbReference type="PROSITE" id="PS50041"/>
    </source>
</evidence>
<dbReference type="PROSITE" id="PS50041">
    <property type="entry name" value="C_TYPE_LECTIN_2"/>
    <property type="match status" value="1"/>
</dbReference>
<dbReference type="InterPro" id="IPR016187">
    <property type="entry name" value="CTDL_fold"/>
</dbReference>
<comment type="caution">
    <text evidence="4">The sequence shown here is derived from an EMBL/GenBank/DDBJ whole genome shotgun (WGS) entry which is preliminary data.</text>
</comment>
<dbReference type="InterPro" id="IPR001304">
    <property type="entry name" value="C-type_lectin-like"/>
</dbReference>
<feature type="compositionally biased region" description="Low complexity" evidence="1">
    <location>
        <begin position="248"/>
        <end position="257"/>
    </location>
</feature>
<dbReference type="Gene3D" id="3.10.100.10">
    <property type="entry name" value="Mannose-Binding Protein A, subunit A"/>
    <property type="match status" value="1"/>
</dbReference>
<feature type="domain" description="C-type lectin" evidence="3">
    <location>
        <begin position="109"/>
        <end position="212"/>
    </location>
</feature>
<feature type="compositionally biased region" description="Polar residues" evidence="1">
    <location>
        <begin position="229"/>
        <end position="246"/>
    </location>
</feature>
<evidence type="ECO:0000256" key="1">
    <source>
        <dbReference type="SAM" id="MobiDB-lite"/>
    </source>
</evidence>
<feature type="region of interest" description="Disordered" evidence="1">
    <location>
        <begin position="223"/>
        <end position="263"/>
    </location>
</feature>